<feature type="domain" description="Polysaccharide chain length determinant N-terminal" evidence="7">
    <location>
        <begin position="15"/>
        <end position="111"/>
    </location>
</feature>
<dbReference type="GO" id="GO:0005886">
    <property type="term" value="C:plasma membrane"/>
    <property type="evidence" value="ECO:0007669"/>
    <property type="project" value="UniProtKB-SubCell"/>
</dbReference>
<keyword evidence="2" id="KW-1003">Cell membrane</keyword>
<keyword evidence="9" id="KW-1185">Reference proteome</keyword>
<keyword evidence="4 6" id="KW-1133">Transmembrane helix</keyword>
<evidence type="ECO:0000256" key="2">
    <source>
        <dbReference type="ARBA" id="ARBA00022475"/>
    </source>
</evidence>
<dbReference type="Proteomes" id="UP000588068">
    <property type="component" value="Unassembled WGS sequence"/>
</dbReference>
<evidence type="ECO:0000256" key="1">
    <source>
        <dbReference type="ARBA" id="ARBA00004651"/>
    </source>
</evidence>
<evidence type="ECO:0000256" key="6">
    <source>
        <dbReference type="SAM" id="Phobius"/>
    </source>
</evidence>
<comment type="subcellular location">
    <subcellularLocation>
        <location evidence="1">Cell membrane</location>
        <topology evidence="1">Multi-pass membrane protein</topology>
    </subcellularLocation>
</comment>
<evidence type="ECO:0000256" key="5">
    <source>
        <dbReference type="ARBA" id="ARBA00023136"/>
    </source>
</evidence>
<gene>
    <name evidence="8" type="ORF">HNQ60_000446</name>
</gene>
<feature type="transmembrane region" description="Helical" evidence="6">
    <location>
        <begin position="255"/>
        <end position="275"/>
    </location>
</feature>
<evidence type="ECO:0000259" key="7">
    <source>
        <dbReference type="Pfam" id="PF02706"/>
    </source>
</evidence>
<dbReference type="Pfam" id="PF02706">
    <property type="entry name" value="Wzz"/>
    <property type="match status" value="1"/>
</dbReference>
<proteinExistence type="predicted"/>
<protein>
    <submittedName>
        <fullName evidence="8">Uncharacterized protein involved in exopolysaccharide biosynthesis</fullName>
    </submittedName>
</protein>
<dbReference type="PANTHER" id="PTHR32309">
    <property type="entry name" value="TYROSINE-PROTEIN KINASE"/>
    <property type="match status" value="1"/>
</dbReference>
<evidence type="ECO:0000256" key="3">
    <source>
        <dbReference type="ARBA" id="ARBA00022692"/>
    </source>
</evidence>
<comment type="caution">
    <text evidence="8">The sequence shown here is derived from an EMBL/GenBank/DDBJ whole genome shotgun (WGS) entry which is preliminary data.</text>
</comment>
<accession>A0A841HGY5</accession>
<evidence type="ECO:0000256" key="4">
    <source>
        <dbReference type="ARBA" id="ARBA00022989"/>
    </source>
</evidence>
<name>A0A841HGY5_9GAMM</name>
<evidence type="ECO:0000313" key="8">
    <source>
        <dbReference type="EMBL" id="MBB6091600.1"/>
    </source>
</evidence>
<evidence type="ECO:0000313" key="9">
    <source>
        <dbReference type="Proteomes" id="UP000588068"/>
    </source>
</evidence>
<dbReference type="InterPro" id="IPR050445">
    <property type="entry name" value="Bact_polysacc_biosynth/exp"/>
</dbReference>
<feature type="transmembrane region" description="Helical" evidence="6">
    <location>
        <begin position="26"/>
        <end position="45"/>
    </location>
</feature>
<dbReference type="InterPro" id="IPR003856">
    <property type="entry name" value="LPS_length_determ_N"/>
</dbReference>
<organism evidence="8 9">
    <name type="scientific">Povalibacter uvarum</name>
    <dbReference type="NCBI Taxonomy" id="732238"/>
    <lineage>
        <taxon>Bacteria</taxon>
        <taxon>Pseudomonadati</taxon>
        <taxon>Pseudomonadota</taxon>
        <taxon>Gammaproteobacteria</taxon>
        <taxon>Steroidobacterales</taxon>
        <taxon>Steroidobacteraceae</taxon>
        <taxon>Povalibacter</taxon>
    </lineage>
</organism>
<dbReference type="RefSeq" id="WP_184329390.1">
    <property type="nucleotide sequence ID" value="NZ_JACHHZ010000001.1"/>
</dbReference>
<keyword evidence="3 6" id="KW-0812">Transmembrane</keyword>
<keyword evidence="5 6" id="KW-0472">Membrane</keyword>
<reference evidence="8 9" key="1">
    <citation type="submission" date="2020-08" db="EMBL/GenBank/DDBJ databases">
        <title>Genomic Encyclopedia of Type Strains, Phase IV (KMG-IV): sequencing the most valuable type-strain genomes for metagenomic binning, comparative biology and taxonomic classification.</title>
        <authorList>
            <person name="Goeker M."/>
        </authorList>
    </citation>
    <scope>NUCLEOTIDE SEQUENCE [LARGE SCALE GENOMIC DNA]</scope>
    <source>
        <strain evidence="8 9">DSM 26723</strain>
    </source>
</reference>
<dbReference type="AlphaFoldDB" id="A0A841HGY5"/>
<dbReference type="GO" id="GO:0004713">
    <property type="term" value="F:protein tyrosine kinase activity"/>
    <property type="evidence" value="ECO:0007669"/>
    <property type="project" value="TreeGrafter"/>
</dbReference>
<dbReference type="PANTHER" id="PTHR32309:SF13">
    <property type="entry name" value="FERRIC ENTEROBACTIN TRANSPORT PROTEIN FEPE"/>
    <property type="match status" value="1"/>
</dbReference>
<dbReference type="EMBL" id="JACHHZ010000001">
    <property type="protein sequence ID" value="MBB6091600.1"/>
    <property type="molecule type" value="Genomic_DNA"/>
</dbReference>
<sequence>MADASQLESEDGSVRLLVFLVRRTRWLLLAAFAGLILGVAVAYLLRPLYRAEVKLVAIDPAADSSSLTQMMGRLGGLADLAGLNQGLNGGSGREVSVEILESRAQAHRFIESAGISGVLDGRGDAARSPVSFKAMRRFVEKVRVISEDRRSGIITVAVYWEDPVVAARWANEYVALFNEDMRSRAAAESQRNLSYLEKRLASTSDISIREALSKLIEVELKTAMLADVRTEYAAKIVDGAVAPDPADFARPRRGLIVAGSVGLAIAMAIFLMIFADMRTRLRAAGVL</sequence>